<keyword evidence="2" id="KW-1185">Reference proteome</keyword>
<name>A0ABR0AAH7_9CRUS</name>
<reference evidence="1 2" key="1">
    <citation type="journal article" date="2023" name="Nucleic Acids Res.">
        <title>The hologenome of Daphnia magna reveals possible DNA methylation and microbiome-mediated evolution of the host genome.</title>
        <authorList>
            <person name="Chaturvedi A."/>
            <person name="Li X."/>
            <person name="Dhandapani V."/>
            <person name="Marshall H."/>
            <person name="Kissane S."/>
            <person name="Cuenca-Cambronero M."/>
            <person name="Asole G."/>
            <person name="Calvet F."/>
            <person name="Ruiz-Romero M."/>
            <person name="Marangio P."/>
            <person name="Guigo R."/>
            <person name="Rago D."/>
            <person name="Mirbahai L."/>
            <person name="Eastwood N."/>
            <person name="Colbourne J.K."/>
            <person name="Zhou J."/>
            <person name="Mallon E."/>
            <person name="Orsini L."/>
        </authorList>
    </citation>
    <scope>NUCLEOTIDE SEQUENCE [LARGE SCALE GENOMIC DNA]</scope>
    <source>
        <strain evidence="1">LRV0_1</strain>
    </source>
</reference>
<evidence type="ECO:0000313" key="1">
    <source>
        <dbReference type="EMBL" id="KAK4022014.1"/>
    </source>
</evidence>
<evidence type="ECO:0000313" key="2">
    <source>
        <dbReference type="Proteomes" id="UP001234178"/>
    </source>
</evidence>
<gene>
    <name evidence="1" type="ORF">OUZ56_007501</name>
</gene>
<proteinExistence type="predicted"/>
<comment type="caution">
    <text evidence="1">The sequence shown here is derived from an EMBL/GenBank/DDBJ whole genome shotgun (WGS) entry which is preliminary data.</text>
</comment>
<protein>
    <submittedName>
        <fullName evidence="1">Uncharacterized protein</fullName>
    </submittedName>
</protein>
<accession>A0ABR0AAH7</accession>
<sequence length="87" mass="10170">MLLKKPKQHIWRWLSLSCLQQGSNRLSYAEISLAIRNWNGNSKSMNSLRWIASTSFSRSILYDILHLKRVDCSLLLWVGWGHRNLAT</sequence>
<dbReference type="EMBL" id="JAOYFB010000037">
    <property type="protein sequence ID" value="KAK4022014.1"/>
    <property type="molecule type" value="Genomic_DNA"/>
</dbReference>
<dbReference type="Proteomes" id="UP001234178">
    <property type="component" value="Unassembled WGS sequence"/>
</dbReference>
<organism evidence="1 2">
    <name type="scientific">Daphnia magna</name>
    <dbReference type="NCBI Taxonomy" id="35525"/>
    <lineage>
        <taxon>Eukaryota</taxon>
        <taxon>Metazoa</taxon>
        <taxon>Ecdysozoa</taxon>
        <taxon>Arthropoda</taxon>
        <taxon>Crustacea</taxon>
        <taxon>Branchiopoda</taxon>
        <taxon>Diplostraca</taxon>
        <taxon>Cladocera</taxon>
        <taxon>Anomopoda</taxon>
        <taxon>Daphniidae</taxon>
        <taxon>Daphnia</taxon>
    </lineage>
</organism>